<evidence type="ECO:0000313" key="2">
    <source>
        <dbReference type="Proteomes" id="UP000242450"/>
    </source>
</evidence>
<keyword evidence="2" id="KW-1185">Reference proteome</keyword>
<protein>
    <submittedName>
        <fullName evidence="1">Uncharacterized protein</fullName>
    </submittedName>
</protein>
<dbReference type="Proteomes" id="UP000242450">
    <property type="component" value="Chromosome 12"/>
</dbReference>
<gene>
    <name evidence="1" type="ORF">Celaphus_00006159</name>
</gene>
<organism evidence="1 2">
    <name type="scientific">Cervus elaphus hippelaphus</name>
    <name type="common">European red deer</name>
    <dbReference type="NCBI Taxonomy" id="46360"/>
    <lineage>
        <taxon>Eukaryota</taxon>
        <taxon>Metazoa</taxon>
        <taxon>Chordata</taxon>
        <taxon>Craniata</taxon>
        <taxon>Vertebrata</taxon>
        <taxon>Euteleostomi</taxon>
        <taxon>Mammalia</taxon>
        <taxon>Eutheria</taxon>
        <taxon>Laurasiatheria</taxon>
        <taxon>Artiodactyla</taxon>
        <taxon>Ruminantia</taxon>
        <taxon>Pecora</taxon>
        <taxon>Cervidae</taxon>
        <taxon>Cervinae</taxon>
        <taxon>Cervus</taxon>
    </lineage>
</organism>
<evidence type="ECO:0000313" key="1">
    <source>
        <dbReference type="EMBL" id="OWK09197.1"/>
    </source>
</evidence>
<sequence>MWTRSTSNQDPLYPWGCLGVSSVHLSSPTSLALTSLIWPRKEPALVLSLKVLGSHTNSNGGY</sequence>
<name>A0A212CT76_CEREH</name>
<feature type="non-terminal residue" evidence="1">
    <location>
        <position position="62"/>
    </location>
</feature>
<comment type="caution">
    <text evidence="1">The sequence shown here is derived from an EMBL/GenBank/DDBJ whole genome shotgun (WGS) entry which is preliminary data.</text>
</comment>
<accession>A0A212CT76</accession>
<dbReference type="AlphaFoldDB" id="A0A212CT76"/>
<reference evidence="1 2" key="1">
    <citation type="journal article" date="2018" name="Mol. Genet. Genomics">
        <title>The red deer Cervus elaphus genome CerEla1.0: sequencing, annotating, genes, and chromosomes.</title>
        <authorList>
            <person name="Bana N.A."/>
            <person name="Nyiri A."/>
            <person name="Nagy J."/>
            <person name="Frank K."/>
            <person name="Nagy T."/>
            <person name="Steger V."/>
            <person name="Schiller M."/>
            <person name="Lakatos P."/>
            <person name="Sugar L."/>
            <person name="Horn P."/>
            <person name="Barta E."/>
            <person name="Orosz L."/>
        </authorList>
    </citation>
    <scope>NUCLEOTIDE SEQUENCE [LARGE SCALE GENOMIC DNA]</scope>
    <source>
        <strain evidence="1">Hungarian</strain>
    </source>
</reference>
<proteinExistence type="predicted"/>
<dbReference type="EMBL" id="MKHE01000012">
    <property type="protein sequence ID" value="OWK09197.1"/>
    <property type="molecule type" value="Genomic_DNA"/>
</dbReference>